<accession>A0ABW4I2U6</accession>
<dbReference type="Pfam" id="PF13289">
    <property type="entry name" value="SIR2_2"/>
    <property type="match status" value="1"/>
</dbReference>
<comment type="caution">
    <text evidence="2">The sequence shown here is derived from an EMBL/GenBank/DDBJ whole genome shotgun (WGS) entry which is preliminary data.</text>
</comment>
<name>A0ABW4I2U6_9SPHN</name>
<organism evidence="2 3">
    <name type="scientific">Sphingomonas tabacisoli</name>
    <dbReference type="NCBI Taxonomy" id="2249466"/>
    <lineage>
        <taxon>Bacteria</taxon>
        <taxon>Pseudomonadati</taxon>
        <taxon>Pseudomonadota</taxon>
        <taxon>Alphaproteobacteria</taxon>
        <taxon>Sphingomonadales</taxon>
        <taxon>Sphingomonadaceae</taxon>
        <taxon>Sphingomonas</taxon>
    </lineage>
</organism>
<keyword evidence="1" id="KW-0175">Coiled coil</keyword>
<keyword evidence="3" id="KW-1185">Reference proteome</keyword>
<gene>
    <name evidence="2" type="ORF">ACFSCW_09700</name>
</gene>
<evidence type="ECO:0000256" key="1">
    <source>
        <dbReference type="SAM" id="Coils"/>
    </source>
</evidence>
<feature type="coiled-coil region" evidence="1">
    <location>
        <begin position="241"/>
        <end position="268"/>
    </location>
</feature>
<evidence type="ECO:0000313" key="3">
    <source>
        <dbReference type="Proteomes" id="UP001597115"/>
    </source>
</evidence>
<dbReference type="EMBL" id="JBHUDY010000001">
    <property type="protein sequence ID" value="MFD1612073.1"/>
    <property type="molecule type" value="Genomic_DNA"/>
</dbReference>
<protein>
    <submittedName>
        <fullName evidence="2">SIR2 family protein</fullName>
    </submittedName>
</protein>
<evidence type="ECO:0000313" key="2">
    <source>
        <dbReference type="EMBL" id="MFD1612073.1"/>
    </source>
</evidence>
<proteinExistence type="predicted"/>
<dbReference type="Proteomes" id="UP001597115">
    <property type="component" value="Unassembled WGS sequence"/>
</dbReference>
<sequence length="348" mass="39326">MIRTPTTIIVGAGASSELGFPLGGSLLSEIASMVDFRTNGSYRYSSADNGQLYEELQRIAAADPQRWQPYNLAARRIVGAAPMAASIDNLIHQNNDSKHVEIVAKIAIAEAILRYERESPLYNRDDPFTVPDNALDNSWLLPFGRILTTDLQKTDVGRIFDALTIITFNYDRTIERALPHILTQSYGMSLSEAQDIVRKKLRIFHPYGQVGYLDWFKEDGDVEVGYGRDGFGRFNEIIGDLKTFTEQMNEEAEQVTKIREAVQQAQKIVFIGFGYHDQNMTLLRHPKFNAQAHAMLGTIYKEPEPIVMAIRGALSNTFWHATGVTASPYLEDKPCKDFLNQWRRQIMG</sequence>
<reference evidence="3" key="1">
    <citation type="journal article" date="2019" name="Int. J. Syst. Evol. Microbiol.">
        <title>The Global Catalogue of Microorganisms (GCM) 10K type strain sequencing project: providing services to taxonomists for standard genome sequencing and annotation.</title>
        <authorList>
            <consortium name="The Broad Institute Genomics Platform"/>
            <consortium name="The Broad Institute Genome Sequencing Center for Infectious Disease"/>
            <person name="Wu L."/>
            <person name="Ma J."/>
        </authorList>
    </citation>
    <scope>NUCLEOTIDE SEQUENCE [LARGE SCALE GENOMIC DNA]</scope>
    <source>
        <strain evidence="3">CGMCC 1.16275</strain>
    </source>
</reference>
<dbReference type="RefSeq" id="WP_380888736.1">
    <property type="nucleotide sequence ID" value="NZ_JBHUDY010000001.1"/>
</dbReference>